<protein>
    <submittedName>
        <fullName evidence="1">Uncharacterized protein</fullName>
    </submittedName>
</protein>
<keyword evidence="2" id="KW-1185">Reference proteome</keyword>
<dbReference type="AlphaFoldDB" id="M5U255"/>
<dbReference type="EMBL" id="ANOH01000209">
    <property type="protein sequence ID" value="EMI55542.1"/>
    <property type="molecule type" value="Genomic_DNA"/>
</dbReference>
<comment type="caution">
    <text evidence="1">The sequence shown here is derived from an EMBL/GenBank/DDBJ whole genome shotgun (WGS) entry which is preliminary data.</text>
</comment>
<reference evidence="1 2" key="1">
    <citation type="journal article" date="2013" name="Mar. Genomics">
        <title>Expression of sulfatases in Rhodopirellula baltica and the diversity of sulfatases in the genus Rhodopirellula.</title>
        <authorList>
            <person name="Wegner C.E."/>
            <person name="Richter-Heitmann T."/>
            <person name="Klindworth A."/>
            <person name="Klockow C."/>
            <person name="Richter M."/>
            <person name="Achstetter T."/>
            <person name="Glockner F.O."/>
            <person name="Harder J."/>
        </authorList>
    </citation>
    <scope>NUCLEOTIDE SEQUENCE [LARGE SCALE GENOMIC DNA]</scope>
    <source>
        <strain evidence="1 2">SM41</strain>
    </source>
</reference>
<gene>
    <name evidence="1" type="ORF">RSSM_03002</name>
</gene>
<accession>M5U255</accession>
<dbReference type="PATRIC" id="fig|1263870.3.peg.3191"/>
<name>M5U255_9BACT</name>
<evidence type="ECO:0000313" key="1">
    <source>
        <dbReference type="EMBL" id="EMI55542.1"/>
    </source>
</evidence>
<sequence length="48" mass="5463">MYGDRPFHPRYPPIAPFFNAIAFRKAGFLRPGLFNAPDLLPSSLLKML</sequence>
<dbReference type="Proteomes" id="UP000011885">
    <property type="component" value="Unassembled WGS sequence"/>
</dbReference>
<organism evidence="1 2">
    <name type="scientific">Rhodopirellula sallentina SM41</name>
    <dbReference type="NCBI Taxonomy" id="1263870"/>
    <lineage>
        <taxon>Bacteria</taxon>
        <taxon>Pseudomonadati</taxon>
        <taxon>Planctomycetota</taxon>
        <taxon>Planctomycetia</taxon>
        <taxon>Pirellulales</taxon>
        <taxon>Pirellulaceae</taxon>
        <taxon>Rhodopirellula</taxon>
    </lineage>
</organism>
<evidence type="ECO:0000313" key="2">
    <source>
        <dbReference type="Proteomes" id="UP000011885"/>
    </source>
</evidence>
<proteinExistence type="predicted"/>